<proteinExistence type="predicted"/>
<protein>
    <submittedName>
        <fullName evidence="2">Uncharacterized protein</fullName>
    </submittedName>
</protein>
<feature type="coiled-coil region" evidence="1">
    <location>
        <begin position="1"/>
        <end position="28"/>
    </location>
</feature>
<name>G7YBK0_CLOSI</name>
<dbReference type="EMBL" id="DF143036">
    <property type="protein sequence ID" value="GAA50334.1"/>
    <property type="molecule type" value="Genomic_DNA"/>
</dbReference>
<evidence type="ECO:0000313" key="3">
    <source>
        <dbReference type="Proteomes" id="UP000008909"/>
    </source>
</evidence>
<keyword evidence="1" id="KW-0175">Coiled coil</keyword>
<sequence>METMEHDLIALQRENEQLKASNLFLRRKFIEQEQKFLALKERMQEMVSAVEEHRSFQIEPSESAELLPQQKGVVLWILKLLVLCTTMTPCNSRNLMVLNISNFRPHRFCLMDRLLRYLPKKWRTKPKHLLNLDPPVI</sequence>
<keyword evidence="3" id="KW-1185">Reference proteome</keyword>
<gene>
    <name evidence="2" type="ORF">CLF_104385</name>
</gene>
<dbReference type="Proteomes" id="UP000008909">
    <property type="component" value="Unassembled WGS sequence"/>
</dbReference>
<organism evidence="2 3">
    <name type="scientific">Clonorchis sinensis</name>
    <name type="common">Chinese liver fluke</name>
    <dbReference type="NCBI Taxonomy" id="79923"/>
    <lineage>
        <taxon>Eukaryota</taxon>
        <taxon>Metazoa</taxon>
        <taxon>Spiralia</taxon>
        <taxon>Lophotrochozoa</taxon>
        <taxon>Platyhelminthes</taxon>
        <taxon>Trematoda</taxon>
        <taxon>Digenea</taxon>
        <taxon>Opisthorchiida</taxon>
        <taxon>Opisthorchiata</taxon>
        <taxon>Opisthorchiidae</taxon>
        <taxon>Clonorchis</taxon>
    </lineage>
</organism>
<accession>G7YBK0</accession>
<evidence type="ECO:0000256" key="1">
    <source>
        <dbReference type="SAM" id="Coils"/>
    </source>
</evidence>
<reference key="2">
    <citation type="submission" date="2011-10" db="EMBL/GenBank/DDBJ databases">
        <title>The genome and transcriptome sequence of Clonorchis sinensis provide insights into the carcinogenic liver fluke.</title>
        <authorList>
            <person name="Wang X."/>
            <person name="Huang Y."/>
            <person name="Chen W."/>
            <person name="Liu H."/>
            <person name="Guo L."/>
            <person name="Chen Y."/>
            <person name="Luo F."/>
            <person name="Zhou W."/>
            <person name="Sun J."/>
            <person name="Mao Q."/>
            <person name="Liang P."/>
            <person name="Zhou C."/>
            <person name="Tian Y."/>
            <person name="Men J."/>
            <person name="Lv X."/>
            <person name="Huang L."/>
            <person name="Zhou J."/>
            <person name="Hu Y."/>
            <person name="Li R."/>
            <person name="Zhang F."/>
            <person name="Lei H."/>
            <person name="Li X."/>
            <person name="Hu X."/>
            <person name="Liang C."/>
            <person name="Xu J."/>
            <person name="Wu Z."/>
            <person name="Yu X."/>
        </authorList>
    </citation>
    <scope>NUCLEOTIDE SEQUENCE</scope>
    <source>
        <strain>Henan</strain>
    </source>
</reference>
<reference evidence="2" key="1">
    <citation type="journal article" date="2011" name="Genome Biol.">
        <title>The draft genome of the carcinogenic human liver fluke Clonorchis sinensis.</title>
        <authorList>
            <person name="Wang X."/>
            <person name="Chen W."/>
            <person name="Huang Y."/>
            <person name="Sun J."/>
            <person name="Men J."/>
            <person name="Liu H."/>
            <person name="Luo F."/>
            <person name="Guo L."/>
            <person name="Lv X."/>
            <person name="Deng C."/>
            <person name="Zhou C."/>
            <person name="Fan Y."/>
            <person name="Li X."/>
            <person name="Huang L."/>
            <person name="Hu Y."/>
            <person name="Liang C."/>
            <person name="Hu X."/>
            <person name="Xu J."/>
            <person name="Yu X."/>
        </authorList>
    </citation>
    <scope>NUCLEOTIDE SEQUENCE [LARGE SCALE GENOMIC DNA]</scope>
    <source>
        <strain evidence="2">Henan</strain>
    </source>
</reference>
<evidence type="ECO:0000313" key="2">
    <source>
        <dbReference type="EMBL" id="GAA50334.1"/>
    </source>
</evidence>
<dbReference type="AlphaFoldDB" id="G7YBK0"/>